<reference evidence="1" key="1">
    <citation type="submission" date="2021-02" db="EMBL/GenBank/DDBJ databases">
        <authorList>
            <consortium name="DOE Joint Genome Institute"/>
            <person name="Ahrendt S."/>
            <person name="Looney B.P."/>
            <person name="Miyauchi S."/>
            <person name="Morin E."/>
            <person name="Drula E."/>
            <person name="Courty P.E."/>
            <person name="Chicoki N."/>
            <person name="Fauchery L."/>
            <person name="Kohler A."/>
            <person name="Kuo A."/>
            <person name="Labutti K."/>
            <person name="Pangilinan J."/>
            <person name="Lipzen A."/>
            <person name="Riley R."/>
            <person name="Andreopoulos W."/>
            <person name="He G."/>
            <person name="Johnson J."/>
            <person name="Barry K.W."/>
            <person name="Grigoriev I.V."/>
            <person name="Nagy L."/>
            <person name="Hibbett D."/>
            <person name="Henrissat B."/>
            <person name="Matheny P.B."/>
            <person name="Labbe J."/>
            <person name="Martin F."/>
        </authorList>
    </citation>
    <scope>NUCLEOTIDE SEQUENCE</scope>
    <source>
        <strain evidence="1">EC-137</strain>
    </source>
</reference>
<protein>
    <submittedName>
        <fullName evidence="1">Fungal-specific transcription factor domain-containing protein</fullName>
    </submittedName>
</protein>
<keyword evidence="2" id="KW-1185">Reference proteome</keyword>
<dbReference type="Proteomes" id="UP000814128">
    <property type="component" value="Unassembled WGS sequence"/>
</dbReference>
<dbReference type="EMBL" id="MU273485">
    <property type="protein sequence ID" value="KAI0035392.1"/>
    <property type="molecule type" value="Genomic_DNA"/>
</dbReference>
<feature type="non-terminal residue" evidence="1">
    <location>
        <position position="673"/>
    </location>
</feature>
<reference evidence="1" key="2">
    <citation type="journal article" date="2022" name="New Phytol.">
        <title>Evolutionary transition to the ectomycorrhizal habit in the genomes of a hyperdiverse lineage of mushroom-forming fungi.</title>
        <authorList>
            <person name="Looney B."/>
            <person name="Miyauchi S."/>
            <person name="Morin E."/>
            <person name="Drula E."/>
            <person name="Courty P.E."/>
            <person name="Kohler A."/>
            <person name="Kuo A."/>
            <person name="LaButti K."/>
            <person name="Pangilinan J."/>
            <person name="Lipzen A."/>
            <person name="Riley R."/>
            <person name="Andreopoulos W."/>
            <person name="He G."/>
            <person name="Johnson J."/>
            <person name="Nolan M."/>
            <person name="Tritt A."/>
            <person name="Barry K.W."/>
            <person name="Grigoriev I.V."/>
            <person name="Nagy L.G."/>
            <person name="Hibbett D."/>
            <person name="Henrissat B."/>
            <person name="Matheny P.B."/>
            <person name="Labbe J."/>
            <person name="Martin F.M."/>
        </authorList>
    </citation>
    <scope>NUCLEOTIDE SEQUENCE</scope>
    <source>
        <strain evidence="1">EC-137</strain>
    </source>
</reference>
<proteinExistence type="predicted"/>
<evidence type="ECO:0000313" key="1">
    <source>
        <dbReference type="EMBL" id="KAI0035392.1"/>
    </source>
</evidence>
<organism evidence="1 2">
    <name type="scientific">Vararia minispora EC-137</name>
    <dbReference type="NCBI Taxonomy" id="1314806"/>
    <lineage>
        <taxon>Eukaryota</taxon>
        <taxon>Fungi</taxon>
        <taxon>Dikarya</taxon>
        <taxon>Basidiomycota</taxon>
        <taxon>Agaricomycotina</taxon>
        <taxon>Agaricomycetes</taxon>
        <taxon>Russulales</taxon>
        <taxon>Lachnocladiaceae</taxon>
        <taxon>Vararia</taxon>
    </lineage>
</organism>
<accession>A0ACB8QUZ6</accession>
<evidence type="ECO:0000313" key="2">
    <source>
        <dbReference type="Proteomes" id="UP000814128"/>
    </source>
</evidence>
<comment type="caution">
    <text evidence="1">The sequence shown here is derived from an EMBL/GenBank/DDBJ whole genome shotgun (WGS) entry which is preliminary data.</text>
</comment>
<name>A0ACB8QUZ6_9AGAM</name>
<sequence>KKRRVQIARACDRCRLKKSDGSPAPGSKCSHCLASDSTCVFTPGVKQKRAPPKKYVDGLESRLERLEALLSRLHPDSDFSHELEGEPPASAASLSPAQSAHAESSQKRFPHLLFDEAHDVDTTDELFVPSPEPIESEDEDEQIVPDLVTIIAKLRQMNITGPLNRYYGRSSSVRLYATALNVKSELSGVEQDILQEVLANAERRPDFWKLHPWELTRFAREQKWHFVFPEPDLLSRLVSVYFSLTHLLFPILHRPTFEADLADGKHFRDPGFGTIVLLVCSLGARFVDDPRVLLDHPEKPGHPHSAGWMWFNQVQLVRNVALADPTLYDLQALALSIVFLSGMSPPQACWTLAGIGIRLAQDVGAHRRKTFYEHSFEGELWKRAFWALVGLDVVYSSFLGRPCAISLDSFDVEFPIDCDDEYWMNDDPSKVFKQPSGKPTHTSFLVFWIKLQLIHSHALRTIYSLEKHKVIAKIGEQEWEKRVVSELDSALNRWFDALPDHLRWDPTRENEVHFFQSVCLHAAYHLVQMTIHRPFIPSSRKASSLSFPSLTICANSARACIHVLQAHERRIPGAIIMNLLIPAFMAGIVLVLRIWVAKRSGLKIDAEKDMKDVHNAINFIASGEERRVLTLVPLLWPLAGRFKDLLVTLSQVGDLPLPAAPSSSKRTHPDSDD</sequence>
<gene>
    <name evidence="1" type="ORF">K488DRAFT_25426</name>
</gene>
<feature type="non-terminal residue" evidence="1">
    <location>
        <position position="1"/>
    </location>
</feature>